<evidence type="ECO:0000313" key="3">
    <source>
        <dbReference type="Proteomes" id="UP001596074"/>
    </source>
</evidence>
<dbReference type="InterPro" id="IPR021005">
    <property type="entry name" value="Znf_CGNR"/>
</dbReference>
<feature type="domain" description="Zinc finger CGNR" evidence="1">
    <location>
        <begin position="136"/>
        <end position="177"/>
    </location>
</feature>
<name>A0ABW0ZT59_9ACTN</name>
<dbReference type="Pfam" id="PF07336">
    <property type="entry name" value="ABATE"/>
    <property type="match status" value="1"/>
</dbReference>
<comment type="caution">
    <text evidence="2">The sequence shown here is derived from an EMBL/GenBank/DDBJ whole genome shotgun (WGS) entry which is preliminary data.</text>
</comment>
<evidence type="ECO:0000313" key="2">
    <source>
        <dbReference type="EMBL" id="MFC5745867.1"/>
    </source>
</evidence>
<dbReference type="Pfam" id="PF11706">
    <property type="entry name" value="zf-CGNR"/>
    <property type="match status" value="1"/>
</dbReference>
<keyword evidence="3" id="KW-1185">Reference proteome</keyword>
<dbReference type="SUPFAM" id="SSF160904">
    <property type="entry name" value="Jann2411-like"/>
    <property type="match status" value="1"/>
</dbReference>
<dbReference type="InterPro" id="IPR010852">
    <property type="entry name" value="ABATE"/>
</dbReference>
<dbReference type="Gene3D" id="1.10.3300.10">
    <property type="entry name" value="Jann2411-like domain"/>
    <property type="match status" value="1"/>
</dbReference>
<accession>A0ABW0ZT59</accession>
<evidence type="ECO:0000259" key="1">
    <source>
        <dbReference type="Pfam" id="PF11706"/>
    </source>
</evidence>
<sequence length="182" mass="19464">MVEFTFVSGDAALDLAGTVRYRRHERCELLTGPAEAARWTVAAGLLDAPPHAGAADLAAAVALREAIYRAATAVLRGEHPAAADRDAINDAAARPPVTVRLTAEGGVARTGDMAAALAEVARAAVHLLTEPLASAIKECQDPRCTRLYVDHSRRRSRRWCDMRECGNRAKAAAFRERNLAGP</sequence>
<dbReference type="PANTHER" id="PTHR35525">
    <property type="entry name" value="BLL6575 PROTEIN"/>
    <property type="match status" value="1"/>
</dbReference>
<dbReference type="Proteomes" id="UP001596074">
    <property type="component" value="Unassembled WGS sequence"/>
</dbReference>
<dbReference type="InterPro" id="IPR023286">
    <property type="entry name" value="ABATE_dom_sf"/>
</dbReference>
<protein>
    <submittedName>
        <fullName evidence="2">CGNR zinc finger domain-containing protein</fullName>
    </submittedName>
</protein>
<dbReference type="EMBL" id="JBHSON010000010">
    <property type="protein sequence ID" value="MFC5745867.1"/>
    <property type="molecule type" value="Genomic_DNA"/>
</dbReference>
<proteinExistence type="predicted"/>
<dbReference type="PANTHER" id="PTHR35525:SF3">
    <property type="entry name" value="BLL6575 PROTEIN"/>
    <property type="match status" value="1"/>
</dbReference>
<gene>
    <name evidence="2" type="ORF">ACFPZN_09630</name>
</gene>
<organism evidence="2 3">
    <name type="scientific">Actinomadura rugatobispora</name>
    <dbReference type="NCBI Taxonomy" id="1994"/>
    <lineage>
        <taxon>Bacteria</taxon>
        <taxon>Bacillati</taxon>
        <taxon>Actinomycetota</taxon>
        <taxon>Actinomycetes</taxon>
        <taxon>Streptosporangiales</taxon>
        <taxon>Thermomonosporaceae</taxon>
        <taxon>Actinomadura</taxon>
    </lineage>
</organism>
<reference evidence="3" key="1">
    <citation type="journal article" date="2019" name="Int. J. Syst. Evol. Microbiol.">
        <title>The Global Catalogue of Microorganisms (GCM) 10K type strain sequencing project: providing services to taxonomists for standard genome sequencing and annotation.</title>
        <authorList>
            <consortium name="The Broad Institute Genomics Platform"/>
            <consortium name="The Broad Institute Genome Sequencing Center for Infectious Disease"/>
            <person name="Wu L."/>
            <person name="Ma J."/>
        </authorList>
    </citation>
    <scope>NUCLEOTIDE SEQUENCE [LARGE SCALE GENOMIC DNA]</scope>
    <source>
        <strain evidence="3">KCTC 42087</strain>
    </source>
</reference>